<gene>
    <name evidence="2" type="ORF">PENSUB_9062</name>
</gene>
<dbReference type="OrthoDB" id="4338216at2759"/>
<evidence type="ECO:0000256" key="1">
    <source>
        <dbReference type="SAM" id="MobiDB-lite"/>
    </source>
</evidence>
<feature type="compositionally biased region" description="Polar residues" evidence="1">
    <location>
        <begin position="120"/>
        <end position="139"/>
    </location>
</feature>
<feature type="region of interest" description="Disordered" evidence="1">
    <location>
        <begin position="120"/>
        <end position="141"/>
    </location>
</feature>
<accession>A0A1Q5TEH7</accession>
<dbReference type="AlphaFoldDB" id="A0A1Q5TEH7"/>
<organism evidence="2 3">
    <name type="scientific">Penicillium subrubescens</name>
    <dbReference type="NCBI Taxonomy" id="1316194"/>
    <lineage>
        <taxon>Eukaryota</taxon>
        <taxon>Fungi</taxon>
        <taxon>Dikarya</taxon>
        <taxon>Ascomycota</taxon>
        <taxon>Pezizomycotina</taxon>
        <taxon>Eurotiomycetes</taxon>
        <taxon>Eurotiomycetidae</taxon>
        <taxon>Eurotiales</taxon>
        <taxon>Aspergillaceae</taxon>
        <taxon>Penicillium</taxon>
    </lineage>
</organism>
<name>A0A1Q5TEH7_9EURO</name>
<protein>
    <submittedName>
        <fullName evidence="2">Uncharacterized protein</fullName>
    </submittedName>
</protein>
<sequence length="693" mass="75064">MGVKLVGDSKPIKPFTVEELAERLEAQKAFYDGVSIYLKQRGSQPLETSMFAHAKPSTRPAARFTGNYSRRPAPKPAAQSAGRFVKNQPLKNLNEDGKHYAEMAQGNNNNAGRPFVPTTQGPSNFRTGTDNNNGASKPSGQRLVYNGLKNSEAIFAVTARINAERAEREAAKLCEESMKSTSVKSLDTPKIDTPKAVDPAQNIVERKNITDIKKLNELKGHNGPHDIDMVKEIAASVNAQLADEDNDATTVKNTDAPKTLFESKSLVATKTPTAPKNLSERKSPIAAETINQRQGYKGPQDFDAVKKAAARIEAQKNVSKNLREPINPTVVKTLEAPKNLVESKGVNPDKSLNGSVHAPKNFTGATGINATKTVNAPKTVSAPHTINAPKAFINQRRGYNEPKDLDIVKEAADRIHAQSNASKNLAEPMSFGGANPKAQAFVPASCADSKPSLANPGLTNNDDWMAHARGFFSNGGIGSIRTGRSTTTREPPVEREPPARAFLFKNIPDWMSLSDVIGLVHGGAIDCIFRSEMAEITVQYCEEAACKAYLEAFPNGIKVANPGNPTEEVTIDVEKAPRGQEIPPPLQVKIGSGGSRLVRVDGILDAATIKALTVRAMEYEVDHFEIRAEKNKTGSAYFFFCGLTDGWSFRQKLKQDEDWADYAAEFMADPCKVATSFHGNTIPNRMASAVAAV</sequence>
<dbReference type="EMBL" id="MNBE01000670">
    <property type="protein sequence ID" value="OKO98622.1"/>
    <property type="molecule type" value="Genomic_DNA"/>
</dbReference>
<evidence type="ECO:0000313" key="3">
    <source>
        <dbReference type="Proteomes" id="UP000186955"/>
    </source>
</evidence>
<comment type="caution">
    <text evidence="2">The sequence shown here is derived from an EMBL/GenBank/DDBJ whole genome shotgun (WGS) entry which is preliminary data.</text>
</comment>
<keyword evidence="3" id="KW-1185">Reference proteome</keyword>
<evidence type="ECO:0000313" key="2">
    <source>
        <dbReference type="EMBL" id="OKO98622.1"/>
    </source>
</evidence>
<reference evidence="2 3" key="1">
    <citation type="submission" date="2016-10" db="EMBL/GenBank/DDBJ databases">
        <title>Genome sequence of the ascomycete fungus Penicillium subrubescens.</title>
        <authorList>
            <person name="De Vries R.P."/>
            <person name="Peng M."/>
            <person name="Dilokpimol A."/>
            <person name="Hilden K."/>
            <person name="Makela M.R."/>
            <person name="Grigoriev I."/>
            <person name="Riley R."/>
            <person name="Granchi Z."/>
        </authorList>
    </citation>
    <scope>NUCLEOTIDE SEQUENCE [LARGE SCALE GENOMIC DNA]</scope>
    <source>
        <strain evidence="2 3">CBS 132785</strain>
    </source>
</reference>
<dbReference type="STRING" id="1316194.A0A1Q5TEH7"/>
<dbReference type="Proteomes" id="UP000186955">
    <property type="component" value="Unassembled WGS sequence"/>
</dbReference>
<proteinExistence type="predicted"/>